<evidence type="ECO:0000313" key="3">
    <source>
        <dbReference type="Proteomes" id="UP001243364"/>
    </source>
</evidence>
<name>A0ABU0QCY4_STRAH</name>
<protein>
    <submittedName>
        <fullName evidence="2">Uncharacterized protein</fullName>
    </submittedName>
</protein>
<reference evidence="2 3" key="1">
    <citation type="submission" date="2023-07" db="EMBL/GenBank/DDBJ databases">
        <title>Comparative genomics of wheat-associated soil bacteria to identify genetic determinants of phenazine resistance.</title>
        <authorList>
            <person name="Mouncey N."/>
        </authorList>
    </citation>
    <scope>NUCLEOTIDE SEQUENCE [LARGE SCALE GENOMIC DNA]</scope>
    <source>
        <strain evidence="2 3">W4I19-2</strain>
    </source>
</reference>
<feature type="region of interest" description="Disordered" evidence="1">
    <location>
        <begin position="1"/>
        <end position="23"/>
    </location>
</feature>
<proteinExistence type="predicted"/>
<evidence type="ECO:0000256" key="1">
    <source>
        <dbReference type="SAM" id="MobiDB-lite"/>
    </source>
</evidence>
<organism evidence="2 3">
    <name type="scientific">Streptomyces achromogenes</name>
    <dbReference type="NCBI Taxonomy" id="67255"/>
    <lineage>
        <taxon>Bacteria</taxon>
        <taxon>Bacillati</taxon>
        <taxon>Actinomycetota</taxon>
        <taxon>Actinomycetes</taxon>
        <taxon>Kitasatosporales</taxon>
        <taxon>Streptomycetaceae</taxon>
        <taxon>Streptomyces</taxon>
    </lineage>
</organism>
<comment type="caution">
    <text evidence="2">The sequence shown here is derived from an EMBL/GenBank/DDBJ whole genome shotgun (WGS) entry which is preliminary data.</text>
</comment>
<keyword evidence="3" id="KW-1185">Reference proteome</keyword>
<accession>A0ABU0QCY4</accession>
<sequence>MQTPDPLDQRGTEPAGQLGPAVDELAPEPQLLKLVLPVAALVLDVGNAILRPGSADGDAVAGE</sequence>
<dbReference type="EMBL" id="JAUSYA010000001">
    <property type="protein sequence ID" value="MDQ0688525.1"/>
    <property type="molecule type" value="Genomic_DNA"/>
</dbReference>
<dbReference type="RefSeq" id="WP_307049158.1">
    <property type="nucleotide sequence ID" value="NZ_JAUSYA010000001.1"/>
</dbReference>
<evidence type="ECO:0000313" key="2">
    <source>
        <dbReference type="EMBL" id="MDQ0688525.1"/>
    </source>
</evidence>
<dbReference type="Proteomes" id="UP001243364">
    <property type="component" value="Unassembled WGS sequence"/>
</dbReference>
<gene>
    <name evidence="2" type="ORF">QFZ56_007488</name>
</gene>